<keyword evidence="10" id="KW-0539">Nucleus</keyword>
<keyword evidence="8 12" id="KW-0347">Helicase</keyword>
<evidence type="ECO:0000256" key="4">
    <source>
        <dbReference type="ARBA" id="ARBA00022517"/>
    </source>
</evidence>
<dbReference type="OrthoDB" id="196131at2759"/>
<dbReference type="InterPro" id="IPR044742">
    <property type="entry name" value="DEAD/DEAH_RhlB"/>
</dbReference>
<dbReference type="GO" id="GO:0005524">
    <property type="term" value="F:ATP binding"/>
    <property type="evidence" value="ECO:0007669"/>
    <property type="project" value="UniProtKB-KW"/>
</dbReference>
<proteinExistence type="inferred from homology"/>
<sequence>MAADGFVVPESVHESRSKKSKLKYKHVAANAEDTVMASEESGRTSKGEKRKRNKSDDAKAEDTNQDQAEHKRRRKEAAATDGMKTESEFTEATAAVESKEERKKRRKEKRAQREALAQTDAQNGISAAAAAMLPTPPATAPASGMPTPPPSEIITYLSKNNITIHSLVATIVPILKFSQLASYGVDERLIKATDKFKEPSFIQACSWPALLMGNDVVGIAETGSGKTLAFGLPALQHILSFTLPASNQTPNKFNKSKRRSSTGATDITVLVVAPTRELAIQTQQTLQELGDPFGIGCVCLYGGEPKDGQRKALLSQNGDGKTTRIVVGTPGRLKDFMEEGVCDLSRASYLVLDEADRMLDKGFENDIRAILEKTAPIGKRQTLMFSATWPESVRRLASTFQRDPVRVTVGKDELQANSRVEQVLEVFDDVREKDRRLIQRLKELGHKPNTSSPDRVLIFALYKKECDRVTQSLAARGFRALAIHGDLSQTQRMKALDDFKTARTTLLVATDVAARGLDIPEVKAVVNYTFPLTVEEYVHRIGRTGRGGRNGKSITFFTGADHERALAGEFARLLKDNGFDAEPLKKASISSTSKTHGAYGAFYREDIPAGAAPKKIKF</sequence>
<evidence type="ECO:0000256" key="13">
    <source>
        <dbReference type="SAM" id="MobiDB-lite"/>
    </source>
</evidence>
<name>A0A5N5QEU2_9AGAM</name>
<keyword evidence="9 12" id="KW-0067">ATP-binding</keyword>
<dbReference type="CDD" id="cd18787">
    <property type="entry name" value="SF2_C_DEAD"/>
    <property type="match status" value="1"/>
</dbReference>
<comment type="caution">
    <text evidence="16">The sequence shown here is derived from an EMBL/GenBank/DDBJ whole genome shotgun (WGS) entry which is preliminary data.</text>
</comment>
<dbReference type="PROSITE" id="PS51194">
    <property type="entry name" value="HELICASE_CTER"/>
    <property type="match status" value="1"/>
</dbReference>
<dbReference type="PROSITE" id="PS51192">
    <property type="entry name" value="HELICASE_ATP_BIND_1"/>
    <property type="match status" value="1"/>
</dbReference>
<evidence type="ECO:0000256" key="2">
    <source>
        <dbReference type="ARBA" id="ARBA00009334"/>
    </source>
</evidence>
<dbReference type="SMART" id="SM00490">
    <property type="entry name" value="HELICc"/>
    <property type="match status" value="1"/>
</dbReference>
<keyword evidence="4" id="KW-0690">Ribosome biogenesis</keyword>
<dbReference type="PROSITE" id="PS00039">
    <property type="entry name" value="DEAD_ATP_HELICASE"/>
    <property type="match status" value="1"/>
</dbReference>
<dbReference type="CDD" id="cd00268">
    <property type="entry name" value="DEADc"/>
    <property type="match status" value="1"/>
</dbReference>
<evidence type="ECO:0000313" key="16">
    <source>
        <dbReference type="EMBL" id="KAB5589978.1"/>
    </source>
</evidence>
<dbReference type="EMBL" id="SSOP01000210">
    <property type="protein sequence ID" value="KAB5589978.1"/>
    <property type="molecule type" value="Genomic_DNA"/>
</dbReference>
<comment type="function">
    <text evidence="11">ATP-dependent RNA helicase required for 60S ribosomal subunit synthesis. Involved in efficient pre-rRNA processing, predominantly at site A3, which is necessary for the normal formation of 25S and 5.8S rRNAs.</text>
</comment>
<evidence type="ECO:0000256" key="7">
    <source>
        <dbReference type="ARBA" id="ARBA00022801"/>
    </source>
</evidence>
<dbReference type="Pfam" id="PF00271">
    <property type="entry name" value="Helicase_C"/>
    <property type="match status" value="1"/>
</dbReference>
<dbReference type="SMART" id="SM00487">
    <property type="entry name" value="DEXDc"/>
    <property type="match status" value="1"/>
</dbReference>
<dbReference type="InterPro" id="IPR001650">
    <property type="entry name" value="Helicase_C-like"/>
</dbReference>
<evidence type="ECO:0000256" key="11">
    <source>
        <dbReference type="ARBA" id="ARBA00037449"/>
    </source>
</evidence>
<dbReference type="AlphaFoldDB" id="A0A5N5QEU2"/>
<dbReference type="InterPro" id="IPR014001">
    <property type="entry name" value="Helicase_ATP-bd"/>
</dbReference>
<evidence type="ECO:0000256" key="3">
    <source>
        <dbReference type="ARBA" id="ARBA00012552"/>
    </source>
</evidence>
<keyword evidence="17" id="KW-1185">Reference proteome</keyword>
<gene>
    <name evidence="16" type="ORF">CTheo_6581</name>
</gene>
<keyword evidence="7 12" id="KW-0378">Hydrolase</keyword>
<protein>
    <recommendedName>
        <fullName evidence="3">RNA helicase</fullName>
        <ecNumber evidence="3">3.6.4.13</ecNumber>
    </recommendedName>
</protein>
<dbReference type="InterPro" id="IPR027417">
    <property type="entry name" value="P-loop_NTPase"/>
</dbReference>
<dbReference type="Gene3D" id="3.40.50.300">
    <property type="entry name" value="P-loop containing nucleotide triphosphate hydrolases"/>
    <property type="match status" value="2"/>
</dbReference>
<evidence type="ECO:0000256" key="8">
    <source>
        <dbReference type="ARBA" id="ARBA00022806"/>
    </source>
</evidence>
<dbReference type="Pfam" id="PF00270">
    <property type="entry name" value="DEAD"/>
    <property type="match status" value="1"/>
</dbReference>
<dbReference type="SUPFAM" id="SSF52540">
    <property type="entry name" value="P-loop containing nucleoside triphosphate hydrolases"/>
    <property type="match status" value="1"/>
</dbReference>
<evidence type="ECO:0000256" key="10">
    <source>
        <dbReference type="ARBA" id="ARBA00023242"/>
    </source>
</evidence>
<comment type="similarity">
    <text evidence="2">Belongs to the DEAD box helicase family. DDX5/DBP2 subfamily.</text>
</comment>
<feature type="region of interest" description="Disordered" evidence="13">
    <location>
        <begin position="1"/>
        <end position="121"/>
    </location>
</feature>
<dbReference type="InterPro" id="IPR011545">
    <property type="entry name" value="DEAD/DEAH_box_helicase_dom"/>
</dbReference>
<keyword evidence="5" id="KW-0698">rRNA processing</keyword>
<dbReference type="GO" id="GO:0003676">
    <property type="term" value="F:nucleic acid binding"/>
    <property type="evidence" value="ECO:0007669"/>
    <property type="project" value="InterPro"/>
</dbReference>
<comment type="subcellular location">
    <subcellularLocation>
        <location evidence="1">Nucleus</location>
        <location evidence="1">Nucleolus</location>
    </subcellularLocation>
</comment>
<feature type="domain" description="Helicase C-terminal" evidence="15">
    <location>
        <begin position="436"/>
        <end position="590"/>
    </location>
</feature>
<dbReference type="Proteomes" id="UP000383932">
    <property type="component" value="Unassembled WGS sequence"/>
</dbReference>
<dbReference type="PANTHER" id="PTHR47958">
    <property type="entry name" value="ATP-DEPENDENT RNA HELICASE DBP3"/>
    <property type="match status" value="1"/>
</dbReference>
<feature type="domain" description="Helicase ATP-binding" evidence="14">
    <location>
        <begin position="207"/>
        <end position="407"/>
    </location>
</feature>
<reference evidence="16 17" key="1">
    <citation type="journal article" date="2019" name="Fungal Biol. Biotechnol.">
        <title>Draft genome sequence of fastidious pathogen Ceratobasidium theobromae, which causes vascular-streak dieback in Theobroma cacao.</title>
        <authorList>
            <person name="Ali S.S."/>
            <person name="Asman A."/>
            <person name="Shao J."/>
            <person name="Firmansyah A.P."/>
            <person name="Susilo A.W."/>
            <person name="Rosmana A."/>
            <person name="McMahon P."/>
            <person name="Junaid M."/>
            <person name="Guest D."/>
            <person name="Kheng T.Y."/>
            <person name="Meinhardt L.W."/>
            <person name="Bailey B.A."/>
        </authorList>
    </citation>
    <scope>NUCLEOTIDE SEQUENCE [LARGE SCALE GENOMIC DNA]</scope>
    <source>
        <strain evidence="16 17">CT2</strain>
    </source>
</reference>
<evidence type="ECO:0000256" key="9">
    <source>
        <dbReference type="ARBA" id="ARBA00022840"/>
    </source>
</evidence>
<accession>A0A5N5QEU2</accession>
<evidence type="ECO:0000259" key="14">
    <source>
        <dbReference type="PROSITE" id="PS51192"/>
    </source>
</evidence>
<dbReference type="InterPro" id="IPR000629">
    <property type="entry name" value="RNA-helicase_DEAD-box_CS"/>
</dbReference>
<organism evidence="16 17">
    <name type="scientific">Ceratobasidium theobromae</name>
    <dbReference type="NCBI Taxonomy" id="1582974"/>
    <lineage>
        <taxon>Eukaryota</taxon>
        <taxon>Fungi</taxon>
        <taxon>Dikarya</taxon>
        <taxon>Basidiomycota</taxon>
        <taxon>Agaricomycotina</taxon>
        <taxon>Agaricomycetes</taxon>
        <taxon>Cantharellales</taxon>
        <taxon>Ceratobasidiaceae</taxon>
        <taxon>Ceratobasidium</taxon>
    </lineage>
</organism>
<evidence type="ECO:0000313" key="17">
    <source>
        <dbReference type="Proteomes" id="UP000383932"/>
    </source>
</evidence>
<evidence type="ECO:0000256" key="12">
    <source>
        <dbReference type="RuleBase" id="RU000492"/>
    </source>
</evidence>
<evidence type="ECO:0000256" key="1">
    <source>
        <dbReference type="ARBA" id="ARBA00004604"/>
    </source>
</evidence>
<evidence type="ECO:0000259" key="15">
    <source>
        <dbReference type="PROSITE" id="PS51194"/>
    </source>
</evidence>
<evidence type="ECO:0000256" key="6">
    <source>
        <dbReference type="ARBA" id="ARBA00022741"/>
    </source>
</evidence>
<dbReference type="GO" id="GO:0016787">
    <property type="term" value="F:hydrolase activity"/>
    <property type="evidence" value="ECO:0007669"/>
    <property type="project" value="UniProtKB-KW"/>
</dbReference>
<evidence type="ECO:0000256" key="5">
    <source>
        <dbReference type="ARBA" id="ARBA00022552"/>
    </source>
</evidence>
<keyword evidence="6 12" id="KW-0547">Nucleotide-binding</keyword>
<dbReference type="GO" id="GO:0003724">
    <property type="term" value="F:RNA helicase activity"/>
    <property type="evidence" value="ECO:0007669"/>
    <property type="project" value="UniProtKB-EC"/>
</dbReference>
<dbReference type="EC" id="3.6.4.13" evidence="3"/>